<proteinExistence type="predicted"/>
<keyword evidence="1" id="KW-0472">Membrane</keyword>
<keyword evidence="1" id="KW-0812">Transmembrane</keyword>
<dbReference type="EMBL" id="QSBY01000015">
    <property type="protein sequence ID" value="RHW67177.1"/>
    <property type="molecule type" value="Genomic_DNA"/>
</dbReference>
<evidence type="ECO:0000313" key="2">
    <source>
        <dbReference type="EMBL" id="RHW67177.1"/>
    </source>
</evidence>
<protein>
    <submittedName>
        <fullName evidence="2">P27 protein</fullName>
    </submittedName>
</protein>
<evidence type="ECO:0000313" key="3">
    <source>
        <dbReference type="Proteomes" id="UP000266743"/>
    </source>
</evidence>
<keyword evidence="1" id="KW-1133">Transmembrane helix</keyword>
<dbReference type="AlphaFoldDB" id="A0A3L6KWA7"/>
<evidence type="ECO:0000256" key="1">
    <source>
        <dbReference type="SAM" id="Phobius"/>
    </source>
</evidence>
<accession>A0A3L6KWA7</accession>
<name>A0A3L6KWA7_9TRYP</name>
<feature type="transmembrane region" description="Helical" evidence="1">
    <location>
        <begin position="102"/>
        <end position="121"/>
    </location>
</feature>
<dbReference type="Proteomes" id="UP000266743">
    <property type="component" value="Unassembled WGS sequence"/>
</dbReference>
<reference evidence="2 3" key="1">
    <citation type="submission" date="2018-09" db="EMBL/GenBank/DDBJ databases">
        <title>whole genome sequence of T. equiperdum IVM-t1 strain.</title>
        <authorList>
            <person name="Suganuma K."/>
        </authorList>
    </citation>
    <scope>NUCLEOTIDE SEQUENCE [LARGE SCALE GENOMIC DNA]</scope>
    <source>
        <strain evidence="2 3">IVM-t1</strain>
    </source>
</reference>
<dbReference type="SMR" id="A0A3L6KWA7"/>
<sequence length="241" mass="27701">MSRATTRIGGGMARTNVVDHGVHVKPITHNPYIYAVHDGVSTGYLEGFSPKPMHWLYRFRYNMLPQGFACGFFSRNPYGRYVHWLEVSTIEKIRLQLTSMEGIPATVLTLIVVAYTLWFTYRLTFLHPDITLYNLVLWTTKPWVSAQRFNKKVWLDQPVYRWVHRAPEYYITDPYRELTKLGIAANDTWLEYVKSVGREDELLIGPHDAGYGVDGKGKILPVVIPHDDKSGHNPGPLPTLR</sequence>
<comment type="caution">
    <text evidence="2">The sequence shown here is derived from an EMBL/GenBank/DDBJ whole genome shotgun (WGS) entry which is preliminary data.</text>
</comment>
<gene>
    <name evidence="2" type="primary">P27</name>
    <name evidence="2" type="ORF">DPX39_000025100</name>
</gene>
<organism evidence="2 3">
    <name type="scientific">Trypanosoma brucei equiperdum</name>
    <dbReference type="NCBI Taxonomy" id="630700"/>
    <lineage>
        <taxon>Eukaryota</taxon>
        <taxon>Discoba</taxon>
        <taxon>Euglenozoa</taxon>
        <taxon>Kinetoplastea</taxon>
        <taxon>Metakinetoplastina</taxon>
        <taxon>Trypanosomatida</taxon>
        <taxon>Trypanosomatidae</taxon>
        <taxon>Trypanosoma</taxon>
    </lineage>
</organism>